<keyword evidence="2" id="KW-1185">Reference proteome</keyword>
<evidence type="ECO:0000313" key="1">
    <source>
        <dbReference type="EMBL" id="PTX54060.1"/>
    </source>
</evidence>
<name>A0A2T6BDA6_9RHOB</name>
<dbReference type="AlphaFoldDB" id="A0A2T6BDA6"/>
<comment type="caution">
    <text evidence="1">The sequence shown here is derived from an EMBL/GenBank/DDBJ whole genome shotgun (WGS) entry which is preliminary data.</text>
</comment>
<proteinExistence type="predicted"/>
<gene>
    <name evidence="1" type="ORF">C8N43_2865</name>
</gene>
<protein>
    <submittedName>
        <fullName evidence="1">Uncharacterized protein</fullName>
    </submittedName>
</protein>
<dbReference type="RefSeq" id="WP_107846427.1">
    <property type="nucleotide sequence ID" value="NZ_QBKS01000002.1"/>
</dbReference>
<sequence length="191" mass="20648">MAHRQKPRPQPDRFALDDDPGNYLDFRAHWDVLEPNGAARADAPVFQLIHEARTTRRILQLLEDQKRSVFCLAALEIIGHSGENRSRGVVTELPTVFATTLSALIDALAQAADTKTLHVGFDGEWLTILKGPSPPLGLFAWSPDAGSVIADVNDLLAHVMSDTFAQSLDLASCADGLESLTARIIAMGPGV</sequence>
<organism evidence="1 2">
    <name type="scientific">Litoreibacter ponti</name>
    <dbReference type="NCBI Taxonomy" id="1510457"/>
    <lineage>
        <taxon>Bacteria</taxon>
        <taxon>Pseudomonadati</taxon>
        <taxon>Pseudomonadota</taxon>
        <taxon>Alphaproteobacteria</taxon>
        <taxon>Rhodobacterales</taxon>
        <taxon>Roseobacteraceae</taxon>
        <taxon>Litoreibacter</taxon>
    </lineage>
</organism>
<evidence type="ECO:0000313" key="2">
    <source>
        <dbReference type="Proteomes" id="UP000243978"/>
    </source>
</evidence>
<reference evidence="1 2" key="1">
    <citation type="submission" date="2018-04" db="EMBL/GenBank/DDBJ databases">
        <title>Genomic Encyclopedia of Archaeal and Bacterial Type Strains, Phase II (KMG-II): from individual species to whole genera.</title>
        <authorList>
            <person name="Goeker M."/>
        </authorList>
    </citation>
    <scope>NUCLEOTIDE SEQUENCE [LARGE SCALE GENOMIC DNA]</scope>
    <source>
        <strain evidence="1 2">DSM 100977</strain>
    </source>
</reference>
<dbReference type="EMBL" id="QBKS01000002">
    <property type="protein sequence ID" value="PTX54060.1"/>
    <property type="molecule type" value="Genomic_DNA"/>
</dbReference>
<dbReference type="Proteomes" id="UP000243978">
    <property type="component" value="Unassembled WGS sequence"/>
</dbReference>
<accession>A0A2T6BDA6</accession>